<dbReference type="AlphaFoldDB" id="A0A2V3W7L8"/>
<gene>
    <name evidence="2" type="ORF">DES38_10841</name>
</gene>
<dbReference type="Pfam" id="PF11104">
    <property type="entry name" value="PilM_2"/>
    <property type="match status" value="1"/>
</dbReference>
<evidence type="ECO:0000256" key="1">
    <source>
        <dbReference type="SAM" id="MobiDB-lite"/>
    </source>
</evidence>
<dbReference type="Proteomes" id="UP000247922">
    <property type="component" value="Unassembled WGS sequence"/>
</dbReference>
<dbReference type="RefSeq" id="WP_110251566.1">
    <property type="nucleotide sequence ID" value="NZ_QJJR01000008.1"/>
</dbReference>
<dbReference type="EMBL" id="QJJR01000008">
    <property type="protein sequence ID" value="PXW90030.1"/>
    <property type="molecule type" value="Genomic_DNA"/>
</dbReference>
<keyword evidence="3" id="KW-1185">Reference proteome</keyword>
<dbReference type="Gene3D" id="3.30.420.40">
    <property type="match status" value="2"/>
</dbReference>
<comment type="caution">
    <text evidence="2">The sequence shown here is derived from an EMBL/GenBank/DDBJ whole genome shotgun (WGS) entry which is preliminary data.</text>
</comment>
<reference evidence="2 3" key="1">
    <citation type="submission" date="2018-05" db="EMBL/GenBank/DDBJ databases">
        <title>Genomic Encyclopedia of Type Strains, Phase IV (KMG-IV): sequencing the most valuable type-strain genomes for metagenomic binning, comparative biology and taxonomic classification.</title>
        <authorList>
            <person name="Goeker M."/>
        </authorList>
    </citation>
    <scope>NUCLEOTIDE SEQUENCE [LARGE SCALE GENOMIC DNA]</scope>
    <source>
        <strain evidence="2 3">DSM 22440</strain>
    </source>
</reference>
<feature type="compositionally biased region" description="Polar residues" evidence="1">
    <location>
        <begin position="347"/>
        <end position="365"/>
    </location>
</feature>
<accession>A0A2V3W7L8</accession>
<feature type="region of interest" description="Disordered" evidence="1">
    <location>
        <begin position="318"/>
        <end position="365"/>
    </location>
</feature>
<evidence type="ECO:0000313" key="3">
    <source>
        <dbReference type="Proteomes" id="UP000247922"/>
    </source>
</evidence>
<dbReference type="Gene3D" id="3.30.1490.300">
    <property type="match status" value="1"/>
</dbReference>
<feature type="compositionally biased region" description="Basic and acidic residues" evidence="1">
    <location>
        <begin position="326"/>
        <end position="346"/>
    </location>
</feature>
<dbReference type="InterPro" id="IPR005883">
    <property type="entry name" value="PilM"/>
</dbReference>
<organism evidence="2 3">
    <name type="scientific">Streptohalobacillus salinus</name>
    <dbReference type="NCBI Taxonomy" id="621096"/>
    <lineage>
        <taxon>Bacteria</taxon>
        <taxon>Bacillati</taxon>
        <taxon>Bacillota</taxon>
        <taxon>Bacilli</taxon>
        <taxon>Bacillales</taxon>
        <taxon>Bacillaceae</taxon>
        <taxon>Streptohalobacillus</taxon>
    </lineage>
</organism>
<sequence length="365" mass="42338">MGLFKKMNVFLSINDRSIRYLVCPAKQSKGTIDDGELFFDKVIMEDGRIINEAQLKSQVKMLVEQKNWKGAKLSFIVPDSFLTMRTEEIPNQLEKEEAKRYIRLQLEGSIRLPFKNPMIDFEVLTRGEDTNEILLFAYPEERLKPFYRLFENASLNAEVADVSFLSAYRTYQVNHQPNDNEHLLMIQWNKVDLVLTVFHKKIPKFTRHVHASNPFQEWKLDSKEATLVSQSSPEELEEVRDQTLITIERFMDFYQYSIMDGEAAVTNILLLGDHPDLAKLQLSLDERFDLSIEILTLPQDLPMGCGVLYGLSLKTESKPKKHVKLKKEQQKEKKSDNKSKAYRTNEKNSMNDSNTTSELSVTNDE</sequence>
<proteinExistence type="predicted"/>
<name>A0A2V3W7L8_9BACI</name>
<dbReference type="OrthoDB" id="2690797at2"/>
<evidence type="ECO:0000313" key="2">
    <source>
        <dbReference type="EMBL" id="PXW90030.1"/>
    </source>
</evidence>
<protein>
    <submittedName>
        <fullName evidence="2">Type IV pilus assembly protein PilM</fullName>
    </submittedName>
</protein>